<gene>
    <name evidence="4" type="ORF">SAMN05660742_11875</name>
</gene>
<proteinExistence type="predicted"/>
<evidence type="ECO:0000259" key="3">
    <source>
        <dbReference type="Pfam" id="PF13505"/>
    </source>
</evidence>
<keyword evidence="1 2" id="KW-0732">Signal</keyword>
<evidence type="ECO:0000313" key="4">
    <source>
        <dbReference type="EMBL" id="SEJ82445.1"/>
    </source>
</evidence>
<dbReference type="InterPro" id="IPR027385">
    <property type="entry name" value="Beta-barrel_OMP"/>
</dbReference>
<dbReference type="STRING" id="84035.SAMN05660742_11875"/>
<dbReference type="AlphaFoldDB" id="A0A1H7C9W7"/>
<keyword evidence="5" id="KW-1185">Reference proteome</keyword>
<evidence type="ECO:0000313" key="5">
    <source>
        <dbReference type="Proteomes" id="UP000199662"/>
    </source>
</evidence>
<reference evidence="4 5" key="1">
    <citation type="submission" date="2016-10" db="EMBL/GenBank/DDBJ databases">
        <authorList>
            <person name="de Groot N.N."/>
        </authorList>
    </citation>
    <scope>NUCLEOTIDE SEQUENCE [LARGE SCALE GENOMIC DNA]</scope>
    <source>
        <strain evidence="4 5">DSM 2179</strain>
    </source>
</reference>
<dbReference type="RefSeq" id="WP_091833975.1">
    <property type="nucleotide sequence ID" value="NZ_FNZK01000018.1"/>
</dbReference>
<feature type="signal peptide" evidence="2">
    <location>
        <begin position="1"/>
        <end position="20"/>
    </location>
</feature>
<feature type="chain" id="PRO_5011451373" evidence="2">
    <location>
        <begin position="21"/>
        <end position="206"/>
    </location>
</feature>
<name>A0A1H7C9W7_9FIRM</name>
<evidence type="ECO:0000256" key="2">
    <source>
        <dbReference type="SAM" id="SignalP"/>
    </source>
</evidence>
<protein>
    <submittedName>
        <fullName evidence="4">Outer membrane protein beta-barrel domain-containing protein</fullName>
    </submittedName>
</protein>
<dbReference type="Proteomes" id="UP000199662">
    <property type="component" value="Unassembled WGS sequence"/>
</dbReference>
<evidence type="ECO:0000256" key="1">
    <source>
        <dbReference type="ARBA" id="ARBA00022729"/>
    </source>
</evidence>
<sequence>MKKICLLTMGLALMTVTAFAAPQTDIQQGKTAVDLGVFNSKTAINGDDFDTNTKLDAGITTGLSDKYAIQYKYHALGSGNIERGNIKSDINTQEFNVLYKLTPTTDAFVGLHRIDGSIGSVDIDAKNKVQVGITSTVPLSSAVSAWGTLAAGSDLVTLEAGLSHPLSQSADLNVYYRYTKDNDLRVNGNKFDFENNGFGLGVTMKF</sequence>
<accession>A0A1H7C9W7</accession>
<dbReference type="EMBL" id="FNZK01000018">
    <property type="protein sequence ID" value="SEJ82445.1"/>
    <property type="molecule type" value="Genomic_DNA"/>
</dbReference>
<feature type="domain" description="Outer membrane protein beta-barrel" evidence="3">
    <location>
        <begin position="12"/>
        <end position="206"/>
    </location>
</feature>
<organism evidence="4 5">
    <name type="scientific">Propionispira arboris</name>
    <dbReference type="NCBI Taxonomy" id="84035"/>
    <lineage>
        <taxon>Bacteria</taxon>
        <taxon>Bacillati</taxon>
        <taxon>Bacillota</taxon>
        <taxon>Negativicutes</taxon>
        <taxon>Selenomonadales</taxon>
        <taxon>Selenomonadaceae</taxon>
        <taxon>Propionispira</taxon>
    </lineage>
</organism>
<dbReference type="Pfam" id="PF13505">
    <property type="entry name" value="OMP_b-brl"/>
    <property type="match status" value="1"/>
</dbReference>